<dbReference type="Proteomes" id="UP000470051">
    <property type="component" value="Unassembled WGS sequence"/>
</dbReference>
<evidence type="ECO:0000313" key="3">
    <source>
        <dbReference type="Proteomes" id="UP000470051"/>
    </source>
</evidence>
<reference evidence="2 3" key="1">
    <citation type="submission" date="2019-12" db="EMBL/GenBank/DDBJ databases">
        <title>Engineering Photorhabdus to improve their lethality against agricultural pests.</title>
        <authorList>
            <person name="Machado R.A.R."/>
        </authorList>
    </citation>
    <scope>NUCLEOTIDE SEQUENCE [LARGE SCALE GENOMIC DNA]</scope>
    <source>
        <strain evidence="2 3">M-HU2</strain>
    </source>
</reference>
<dbReference type="EMBL" id="WSFE01000005">
    <property type="protein sequence ID" value="NDL24752.1"/>
    <property type="molecule type" value="Genomic_DNA"/>
</dbReference>
<proteinExistence type="predicted"/>
<evidence type="ECO:0000259" key="1">
    <source>
        <dbReference type="Pfam" id="PF04101"/>
    </source>
</evidence>
<organism evidence="2 3">
    <name type="scientific">Photorhabdus kayaii</name>
    <dbReference type="NCBI Taxonomy" id="230088"/>
    <lineage>
        <taxon>Bacteria</taxon>
        <taxon>Pseudomonadati</taxon>
        <taxon>Pseudomonadota</taxon>
        <taxon>Gammaproteobacteria</taxon>
        <taxon>Enterobacterales</taxon>
        <taxon>Morganellaceae</taxon>
        <taxon>Photorhabdus</taxon>
    </lineage>
</organism>
<dbReference type="Gene3D" id="3.40.50.2000">
    <property type="entry name" value="Glycogen Phosphorylase B"/>
    <property type="match status" value="1"/>
</dbReference>
<feature type="domain" description="Glycosyl transferase family 28 C-terminal" evidence="1">
    <location>
        <begin position="185"/>
        <end position="286"/>
    </location>
</feature>
<dbReference type="SUPFAM" id="SSF53756">
    <property type="entry name" value="UDP-Glycosyltransferase/glycogen phosphorylase"/>
    <property type="match status" value="1"/>
</dbReference>
<dbReference type="InterPro" id="IPR007235">
    <property type="entry name" value="Glyco_trans_28_C"/>
</dbReference>
<dbReference type="Gene3D" id="3.40.50.11190">
    <property type="match status" value="1"/>
</dbReference>
<comment type="caution">
    <text evidence="2">The sequence shown here is derived from an EMBL/GenBank/DDBJ whole genome shotgun (WGS) entry which is preliminary data.</text>
</comment>
<accession>A0ABX0AVA6</accession>
<keyword evidence="3" id="KW-1185">Reference proteome</keyword>
<evidence type="ECO:0000313" key="2">
    <source>
        <dbReference type="EMBL" id="NDL24752.1"/>
    </source>
</evidence>
<protein>
    <recommendedName>
        <fullName evidence="1">Glycosyl transferase family 28 C-terminal domain-containing protein</fullName>
    </recommendedName>
</protein>
<dbReference type="Pfam" id="PF04101">
    <property type="entry name" value="Glyco_tran_28_C"/>
    <property type="match status" value="1"/>
</dbReference>
<sequence>MRKRILFIVAGYPGIGMGHTFRVADLSKSLKNNDVYVLCTHESINAFNYLKSLDIKLILQNRNIPIYQYVKKINPNLVINDTLDTDESYIDAIKNLGKKIITFEDTGSGVKKTDLTINAIYSSGRYPHVLYGHNYIDLRDEFISSNRIKINKMVKSILLSFGGEDPNNLTLRFLKLLSTCNFFQDIIVTVITGPAYPFTQELNSFLNFGNYKNIQWINNIKTGMSQHMLAADIAISSNGRTVYELAALGIPSISISANKRENLHYFSNTVGFFKLGLHNDISDDVFINSIIKIFDYETRLKIHRQTMCLDIKTGKERIIKNIIKFLNDNTPENYSTI</sequence>
<name>A0ABX0AVA6_9GAMM</name>
<gene>
    <name evidence="2" type="ORF">GPY42_05905</name>
</gene>
<dbReference type="RefSeq" id="WP_113042535.1">
    <property type="nucleotide sequence ID" value="NZ_CAWPKC010000005.1"/>
</dbReference>